<evidence type="ECO:0000313" key="1">
    <source>
        <dbReference type="EMBL" id="MBJ3763229.1"/>
    </source>
</evidence>
<dbReference type="RefSeq" id="WP_198916403.1">
    <property type="nucleotide sequence ID" value="NZ_JAEKPD010000009.1"/>
</dbReference>
<dbReference type="Gene3D" id="3.10.590.10">
    <property type="entry name" value="ph1033 like domains"/>
    <property type="match status" value="1"/>
</dbReference>
<dbReference type="InterPro" id="IPR015947">
    <property type="entry name" value="PUA-like_sf"/>
</dbReference>
<keyword evidence="2" id="KW-1185">Reference proteome</keyword>
<dbReference type="Proteomes" id="UP000642488">
    <property type="component" value="Unassembled WGS sequence"/>
</dbReference>
<name>A0A934IJR8_9RHOB</name>
<dbReference type="SUPFAM" id="SSF88697">
    <property type="entry name" value="PUA domain-like"/>
    <property type="match status" value="1"/>
</dbReference>
<comment type="caution">
    <text evidence="1">The sequence shown here is derived from an EMBL/GenBank/DDBJ whole genome shotgun (WGS) entry which is preliminary data.</text>
</comment>
<protein>
    <submittedName>
        <fullName evidence="1">EVE domain-containing protein</fullName>
    </submittedName>
</protein>
<organism evidence="1 2">
    <name type="scientific">Palleronia pontilimi</name>
    <dbReference type="NCBI Taxonomy" id="1964209"/>
    <lineage>
        <taxon>Bacteria</taxon>
        <taxon>Pseudomonadati</taxon>
        <taxon>Pseudomonadota</taxon>
        <taxon>Alphaproteobacteria</taxon>
        <taxon>Rhodobacterales</taxon>
        <taxon>Roseobacteraceae</taxon>
        <taxon>Palleronia</taxon>
    </lineage>
</organism>
<reference evidence="1" key="1">
    <citation type="submission" date="2020-12" db="EMBL/GenBank/DDBJ databases">
        <title>Bacterial taxonomy.</title>
        <authorList>
            <person name="Pan X."/>
        </authorList>
    </citation>
    <scope>NUCLEOTIDE SEQUENCE</scope>
    <source>
        <strain evidence="1">KCTC 52957</strain>
    </source>
</reference>
<accession>A0A934IJR8</accession>
<dbReference type="AlphaFoldDB" id="A0A934IJR8"/>
<gene>
    <name evidence="1" type="ORF">ILP92_10775</name>
</gene>
<sequence>MTDRRYWIAVASQRHVEAAVKSGLMVFGPGRDSEASRPAKGDWIAYYAPGETMDNDSPLRRFTAMAQIDDTAPESREISDGGRAMSRKATYYGDASADVYDLLDDFSFVQDKSHWGVHFHRSLFEVTKDDMLAIARKMGVDGRKL</sequence>
<proteinExistence type="predicted"/>
<dbReference type="EMBL" id="JAEKPD010000009">
    <property type="protein sequence ID" value="MBJ3763229.1"/>
    <property type="molecule type" value="Genomic_DNA"/>
</dbReference>
<evidence type="ECO:0000313" key="2">
    <source>
        <dbReference type="Proteomes" id="UP000642488"/>
    </source>
</evidence>